<dbReference type="SUPFAM" id="SSF63877">
    <property type="entry name" value="Methuselah ectodomain"/>
    <property type="match status" value="1"/>
</dbReference>
<evidence type="ECO:0000313" key="13">
    <source>
        <dbReference type="EMBL" id="KAF2899562.1"/>
    </source>
</evidence>
<comment type="caution">
    <text evidence="13">The sequence shown here is derived from an EMBL/GenBank/DDBJ whole genome shotgun (WGS) entry which is preliminary data.</text>
</comment>
<dbReference type="InterPro" id="IPR051384">
    <property type="entry name" value="Mth_GPCR"/>
</dbReference>
<dbReference type="GO" id="GO:0008528">
    <property type="term" value="F:G protein-coupled peptide receptor activity"/>
    <property type="evidence" value="ECO:0007669"/>
    <property type="project" value="TreeGrafter"/>
</dbReference>
<dbReference type="PANTHER" id="PTHR47154:SF2">
    <property type="entry name" value="G-PROTEIN COUPLED RECEPTOR MTH-RELATED"/>
    <property type="match status" value="1"/>
</dbReference>
<dbReference type="InterPro" id="IPR023311">
    <property type="entry name" value="Methusela_ecto_dom_2"/>
</dbReference>
<dbReference type="Gene3D" id="1.20.1070.10">
    <property type="entry name" value="Rhodopsin 7-helix transmembrane proteins"/>
    <property type="match status" value="1"/>
</dbReference>
<keyword evidence="3 10" id="KW-0812">Transmembrane</keyword>
<keyword evidence="4 11" id="KW-0732">Signal</keyword>
<feature type="transmembrane region" description="Helical" evidence="10">
    <location>
        <begin position="204"/>
        <end position="222"/>
    </location>
</feature>
<keyword evidence="6" id="KW-0297">G-protein coupled receptor</keyword>
<dbReference type="OrthoDB" id="6134459at2759"/>
<dbReference type="InterPro" id="IPR036272">
    <property type="entry name" value="Methuselah_N_sf"/>
</dbReference>
<evidence type="ECO:0000256" key="7">
    <source>
        <dbReference type="ARBA" id="ARBA00023136"/>
    </source>
</evidence>
<feature type="transmembrane region" description="Helical" evidence="10">
    <location>
        <begin position="234"/>
        <end position="258"/>
    </location>
</feature>
<evidence type="ECO:0000256" key="5">
    <source>
        <dbReference type="ARBA" id="ARBA00022989"/>
    </source>
</evidence>
<evidence type="ECO:0000313" key="14">
    <source>
        <dbReference type="Proteomes" id="UP000801492"/>
    </source>
</evidence>
<dbReference type="SUPFAM" id="SSF81321">
    <property type="entry name" value="Family A G protein-coupled receptor-like"/>
    <property type="match status" value="1"/>
</dbReference>
<keyword evidence="14" id="KW-1185">Reference proteome</keyword>
<dbReference type="PANTHER" id="PTHR47154">
    <property type="entry name" value="G-PROTEIN COUPLED RECEPTOR MTH-RELATED"/>
    <property type="match status" value="1"/>
</dbReference>
<feature type="domain" description="G-protein coupled receptors family 2 profile 2" evidence="12">
    <location>
        <begin position="167"/>
        <end position="436"/>
    </location>
</feature>
<evidence type="ECO:0000256" key="9">
    <source>
        <dbReference type="ARBA" id="ARBA00023224"/>
    </source>
</evidence>
<feature type="transmembrane region" description="Helical" evidence="10">
    <location>
        <begin position="172"/>
        <end position="192"/>
    </location>
</feature>
<feature type="chain" id="PRO_5035467895" description="G-protein coupled receptors family 2 profile 2 domain-containing protein" evidence="11">
    <location>
        <begin position="20"/>
        <end position="475"/>
    </location>
</feature>
<keyword evidence="8" id="KW-0675">Receptor</keyword>
<keyword evidence="5 10" id="KW-1133">Transmembrane helix</keyword>
<dbReference type="Pfam" id="PF00002">
    <property type="entry name" value="7tm_2"/>
    <property type="match status" value="1"/>
</dbReference>
<keyword evidence="7 10" id="KW-0472">Membrane</keyword>
<feature type="transmembrane region" description="Helical" evidence="10">
    <location>
        <begin position="319"/>
        <end position="346"/>
    </location>
</feature>
<gene>
    <name evidence="13" type="ORF">ILUMI_06612</name>
</gene>
<dbReference type="Gene3D" id="2.170.180.11">
    <property type="entry name" value="Methuselah ectodomain, domain 2"/>
    <property type="match status" value="1"/>
</dbReference>
<sequence>MKDRFTFLFFNSIITIVFASCILEKPDSLEYSVNSIVFNDSLENCGCDYSLHMCVRKCCAENYTLQNRTCVLNYEPFSVSIYQDDTESTSLSTYSLITGIMKCAGKYGYYKLDPKEYTEDKFYFQENGKLWLEKINKFVYKDQFCLENFDDIGLSALVCFPKGARLGRGLNALGMIISMPFLLTTFIVYALLPDRNLHGNAMMCYVVTLFGAYTILVSIQLHTSHISDATCKTLGILCLFFFMVSFFWINVMSIDIWWTFSGLRGFSGTKKETERKRLLLYSSYAFGTPLLHVILVLILTTVGSHDAWYYPGIGDGQCWFYEGAATLLYFYIPMAALVVVNIILFIKTAMKIKQVQDDTSILRRDENKKHHHENEKQRFHLYIKLLLAMGINWSMEIISWAVDWQVEHVPAAVWYLTDLCNALYGVFIFFIFVFKRSIWNLLQKRYYMIIGKVHLARTITPTAPTPRSTETELSA</sequence>
<dbReference type="AlphaFoldDB" id="A0A8K0GF68"/>
<evidence type="ECO:0000259" key="12">
    <source>
        <dbReference type="PROSITE" id="PS50261"/>
    </source>
</evidence>
<feature type="signal peptide" evidence="11">
    <location>
        <begin position="1"/>
        <end position="19"/>
    </location>
</feature>
<proteinExistence type="inferred from homology"/>
<evidence type="ECO:0000256" key="10">
    <source>
        <dbReference type="SAM" id="Phobius"/>
    </source>
</evidence>
<feature type="transmembrane region" description="Helical" evidence="10">
    <location>
        <begin position="414"/>
        <end position="434"/>
    </location>
</feature>
<comment type="subcellular location">
    <subcellularLocation>
        <location evidence="1">Endomembrane system</location>
        <topology evidence="1">Multi-pass membrane protein</topology>
    </subcellularLocation>
</comment>
<evidence type="ECO:0000256" key="4">
    <source>
        <dbReference type="ARBA" id="ARBA00022729"/>
    </source>
</evidence>
<protein>
    <recommendedName>
        <fullName evidence="12">G-protein coupled receptors family 2 profile 2 domain-containing protein</fullName>
    </recommendedName>
</protein>
<feature type="transmembrane region" description="Helical" evidence="10">
    <location>
        <begin position="278"/>
        <end position="299"/>
    </location>
</feature>
<dbReference type="GO" id="GO:0005886">
    <property type="term" value="C:plasma membrane"/>
    <property type="evidence" value="ECO:0007669"/>
    <property type="project" value="TreeGrafter"/>
</dbReference>
<evidence type="ECO:0000256" key="6">
    <source>
        <dbReference type="ARBA" id="ARBA00023040"/>
    </source>
</evidence>
<evidence type="ECO:0000256" key="8">
    <source>
        <dbReference type="ARBA" id="ARBA00023170"/>
    </source>
</evidence>
<dbReference type="CDD" id="cd15039">
    <property type="entry name" value="7tmB3_Methuselah-like"/>
    <property type="match status" value="1"/>
</dbReference>
<evidence type="ECO:0000256" key="2">
    <source>
        <dbReference type="ARBA" id="ARBA00008979"/>
    </source>
</evidence>
<dbReference type="PROSITE" id="PS51257">
    <property type="entry name" value="PROKAR_LIPOPROTEIN"/>
    <property type="match status" value="1"/>
</dbReference>
<dbReference type="EMBL" id="VTPC01002750">
    <property type="protein sequence ID" value="KAF2899562.1"/>
    <property type="molecule type" value="Genomic_DNA"/>
</dbReference>
<name>A0A8K0GF68_IGNLU</name>
<dbReference type="PROSITE" id="PS50261">
    <property type="entry name" value="G_PROTEIN_RECEP_F2_4"/>
    <property type="match status" value="1"/>
</dbReference>
<accession>A0A8K0GF68</accession>
<evidence type="ECO:0000256" key="1">
    <source>
        <dbReference type="ARBA" id="ARBA00004127"/>
    </source>
</evidence>
<dbReference type="InterPro" id="IPR017981">
    <property type="entry name" value="GPCR_2-like_7TM"/>
</dbReference>
<keyword evidence="9" id="KW-0807">Transducer</keyword>
<feature type="transmembrane region" description="Helical" evidence="10">
    <location>
        <begin position="381"/>
        <end position="402"/>
    </location>
</feature>
<organism evidence="13 14">
    <name type="scientific">Ignelater luminosus</name>
    <name type="common">Cucubano</name>
    <name type="synonym">Pyrophorus luminosus</name>
    <dbReference type="NCBI Taxonomy" id="2038154"/>
    <lineage>
        <taxon>Eukaryota</taxon>
        <taxon>Metazoa</taxon>
        <taxon>Ecdysozoa</taxon>
        <taxon>Arthropoda</taxon>
        <taxon>Hexapoda</taxon>
        <taxon>Insecta</taxon>
        <taxon>Pterygota</taxon>
        <taxon>Neoptera</taxon>
        <taxon>Endopterygota</taxon>
        <taxon>Coleoptera</taxon>
        <taxon>Polyphaga</taxon>
        <taxon>Elateriformia</taxon>
        <taxon>Elateroidea</taxon>
        <taxon>Elateridae</taxon>
        <taxon>Agrypninae</taxon>
        <taxon>Pyrophorini</taxon>
        <taxon>Ignelater</taxon>
    </lineage>
</organism>
<evidence type="ECO:0000256" key="3">
    <source>
        <dbReference type="ARBA" id="ARBA00022692"/>
    </source>
</evidence>
<dbReference type="Proteomes" id="UP000801492">
    <property type="component" value="Unassembled WGS sequence"/>
</dbReference>
<evidence type="ECO:0000256" key="11">
    <source>
        <dbReference type="SAM" id="SignalP"/>
    </source>
</evidence>
<dbReference type="GO" id="GO:0012505">
    <property type="term" value="C:endomembrane system"/>
    <property type="evidence" value="ECO:0007669"/>
    <property type="project" value="UniProtKB-SubCell"/>
</dbReference>
<comment type="similarity">
    <text evidence="2">Belongs to the G-protein coupled receptor 2 family. Mth subfamily.</text>
</comment>
<dbReference type="GO" id="GO:0007166">
    <property type="term" value="P:cell surface receptor signaling pathway"/>
    <property type="evidence" value="ECO:0007669"/>
    <property type="project" value="InterPro"/>
</dbReference>
<reference evidence="13" key="1">
    <citation type="submission" date="2019-08" db="EMBL/GenBank/DDBJ databases">
        <title>The genome of the North American firefly Photinus pyralis.</title>
        <authorList>
            <consortium name="Photinus pyralis genome working group"/>
            <person name="Fallon T.R."/>
            <person name="Sander Lower S.E."/>
            <person name="Weng J.-K."/>
        </authorList>
    </citation>
    <scope>NUCLEOTIDE SEQUENCE</scope>
    <source>
        <strain evidence="13">TRF0915ILg1</strain>
        <tissue evidence="13">Whole body</tissue>
    </source>
</reference>
<dbReference type="InterPro" id="IPR000832">
    <property type="entry name" value="GPCR_2_secretin-like"/>
</dbReference>